<reference evidence="3 4" key="2">
    <citation type="submission" date="2024-05" db="EMBL/GenBank/DDBJ databases">
        <authorList>
            <person name="Chen Y."/>
            <person name="Shah S."/>
            <person name="Dougan E. K."/>
            <person name="Thang M."/>
            <person name="Chan C."/>
        </authorList>
    </citation>
    <scope>NUCLEOTIDE SEQUENCE [LARGE SCALE GENOMIC DNA]</scope>
</reference>
<reference evidence="2" key="1">
    <citation type="submission" date="2022-10" db="EMBL/GenBank/DDBJ databases">
        <authorList>
            <person name="Chen Y."/>
            <person name="Dougan E. K."/>
            <person name="Chan C."/>
            <person name="Rhodes N."/>
            <person name="Thang M."/>
        </authorList>
    </citation>
    <scope>NUCLEOTIDE SEQUENCE</scope>
</reference>
<dbReference type="EMBL" id="CAMXCT010001293">
    <property type="protein sequence ID" value="CAI3988717.1"/>
    <property type="molecule type" value="Genomic_DNA"/>
</dbReference>
<dbReference type="OrthoDB" id="488761at2759"/>
<feature type="region of interest" description="Disordered" evidence="1">
    <location>
        <begin position="282"/>
        <end position="316"/>
    </location>
</feature>
<evidence type="ECO:0000313" key="3">
    <source>
        <dbReference type="EMBL" id="CAL4776029.1"/>
    </source>
</evidence>
<organism evidence="2">
    <name type="scientific">Cladocopium goreaui</name>
    <dbReference type="NCBI Taxonomy" id="2562237"/>
    <lineage>
        <taxon>Eukaryota</taxon>
        <taxon>Sar</taxon>
        <taxon>Alveolata</taxon>
        <taxon>Dinophyceae</taxon>
        <taxon>Suessiales</taxon>
        <taxon>Symbiodiniaceae</taxon>
        <taxon>Cladocopium</taxon>
    </lineage>
</organism>
<gene>
    <name evidence="2" type="ORF">C1SCF055_LOCUS15843</name>
</gene>
<dbReference type="Proteomes" id="UP001152797">
    <property type="component" value="Unassembled WGS sequence"/>
</dbReference>
<evidence type="ECO:0000313" key="2">
    <source>
        <dbReference type="EMBL" id="CAI3988717.1"/>
    </source>
</evidence>
<keyword evidence="4" id="KW-1185">Reference proteome</keyword>
<feature type="compositionally biased region" description="Acidic residues" evidence="1">
    <location>
        <begin position="67"/>
        <end position="79"/>
    </location>
</feature>
<protein>
    <submittedName>
        <fullName evidence="2">Uncharacterized protein</fullName>
    </submittedName>
</protein>
<sequence>MGSGRAAMKRPASKSVAMKKVVKPKSKAAAKGARAKKKPAGQTGGKNRGLLKKPANADPEAEKVAEEGEEEEAFSDDEVVNPKVTAKNLKTHQQLLAAKLCSAKEIDKALANLPANEAQVLWKKFKKQRQLAGEDASYKDVTKGLGSQEKKHQLLRSFILDKGSIGKNYKTAMLTFGKEEKGGEAKLKAGTMKFRKSPSDPRFFEFLDSTEYYKWSQTKKRRTEYSTDKHKASKDDWLSMENLSLEDIGEGSFGLSGNLDDMEMEPELKDFFQKQLAVKDLDEDRKKDENKKPEEKKNEDKRPKWEEMSQVSKTDNKDSLLKKLLAFKTELCKDEATLQEARLEAKGKSSNKDDLKILQSALTALQASQKKIEKVISGGCKKEAAKEALLDSFAALEKGKKCKKLFVPTKKKTGDGED</sequence>
<feature type="region of interest" description="Disordered" evidence="1">
    <location>
        <begin position="1"/>
        <end position="81"/>
    </location>
</feature>
<evidence type="ECO:0000313" key="4">
    <source>
        <dbReference type="Proteomes" id="UP001152797"/>
    </source>
</evidence>
<dbReference type="EMBL" id="CAMXCT030001293">
    <property type="protein sequence ID" value="CAL4776029.1"/>
    <property type="molecule type" value="Genomic_DNA"/>
</dbReference>
<proteinExistence type="predicted"/>
<feature type="compositionally biased region" description="Basic residues" evidence="1">
    <location>
        <begin position="20"/>
        <end position="39"/>
    </location>
</feature>
<dbReference type="EMBL" id="CAMXCT020001293">
    <property type="protein sequence ID" value="CAL1142092.1"/>
    <property type="molecule type" value="Genomic_DNA"/>
</dbReference>
<accession>A0A9P1FWD4</accession>
<dbReference type="AlphaFoldDB" id="A0A9P1FWD4"/>
<name>A0A9P1FWD4_9DINO</name>
<feature type="compositionally biased region" description="Basic and acidic residues" evidence="1">
    <location>
        <begin position="282"/>
        <end position="307"/>
    </location>
</feature>
<comment type="caution">
    <text evidence="2">The sequence shown here is derived from an EMBL/GenBank/DDBJ whole genome shotgun (WGS) entry which is preliminary data.</text>
</comment>
<evidence type="ECO:0000256" key="1">
    <source>
        <dbReference type="SAM" id="MobiDB-lite"/>
    </source>
</evidence>